<feature type="transmembrane region" description="Helical" evidence="1">
    <location>
        <begin position="44"/>
        <end position="64"/>
    </location>
</feature>
<dbReference type="AlphaFoldDB" id="C8WMA2"/>
<name>C8WMA2_EGGLE</name>
<sequence>MPELMKWFLNDNSREAKLARTVAQGVVGVAAAAVTYYAAMAPEFVAVVVCPASMAVLSPIMDYLGERMA</sequence>
<dbReference type="EMBL" id="CP001726">
    <property type="protein sequence ID" value="ACV56597.1"/>
    <property type="molecule type" value="Genomic_DNA"/>
</dbReference>
<keyword evidence="1" id="KW-0812">Transmembrane</keyword>
<keyword evidence="1" id="KW-1133">Transmembrane helix</keyword>
<keyword evidence="3" id="KW-1185">Reference proteome</keyword>
<evidence type="ECO:0000256" key="1">
    <source>
        <dbReference type="SAM" id="Phobius"/>
    </source>
</evidence>
<protein>
    <submittedName>
        <fullName evidence="2">Uncharacterized protein</fullName>
    </submittedName>
</protein>
<dbReference type="HOGENOM" id="CLU_2769290_0_0_11"/>
<proteinExistence type="predicted"/>
<evidence type="ECO:0000313" key="3">
    <source>
        <dbReference type="Proteomes" id="UP000001377"/>
    </source>
</evidence>
<dbReference type="KEGG" id="ele:Elen_2646"/>
<organism evidence="2 3">
    <name type="scientific">Eggerthella lenta (strain ATCC 25559 / DSM 2243 / CCUG 17323 / JCM 9979 / KCTC 3265 / NCTC 11813 / VPI 0255 / 1899 B)</name>
    <name type="common">Eubacterium lentum</name>
    <dbReference type="NCBI Taxonomy" id="479437"/>
    <lineage>
        <taxon>Bacteria</taxon>
        <taxon>Bacillati</taxon>
        <taxon>Actinomycetota</taxon>
        <taxon>Coriobacteriia</taxon>
        <taxon>Eggerthellales</taxon>
        <taxon>Eggerthellaceae</taxon>
        <taxon>Eggerthella</taxon>
    </lineage>
</organism>
<dbReference type="Proteomes" id="UP000001377">
    <property type="component" value="Chromosome"/>
</dbReference>
<accession>C8WMA2</accession>
<evidence type="ECO:0000313" key="2">
    <source>
        <dbReference type="EMBL" id="ACV56597.1"/>
    </source>
</evidence>
<feature type="transmembrane region" description="Helical" evidence="1">
    <location>
        <begin position="21"/>
        <end position="38"/>
    </location>
</feature>
<gene>
    <name evidence="2" type="ordered locus">Elen_2646</name>
</gene>
<reference evidence="2 3" key="1">
    <citation type="journal article" date="2009" name="Stand. Genomic Sci.">
        <title>Complete genome sequence of Eggerthella lenta type strain (IPP VPI 0255).</title>
        <authorList>
            <person name="Saunders E."/>
            <person name="Pukall R."/>
            <person name="Abt B."/>
            <person name="Lapidus A."/>
            <person name="Glavina Del Rio T."/>
            <person name="Copeland A."/>
            <person name="Tice H."/>
            <person name="Cheng J.F."/>
            <person name="Lucas S."/>
            <person name="Chen F."/>
            <person name="Nolan M."/>
            <person name="Bruce D."/>
            <person name="Goodwin L."/>
            <person name="Pitluck S."/>
            <person name="Ivanova N."/>
            <person name="Mavromatis K."/>
            <person name="Ovchinnikova G."/>
            <person name="Pati A."/>
            <person name="Chen A."/>
            <person name="Palaniappan K."/>
            <person name="Land M."/>
            <person name="Hauser L."/>
            <person name="Chang Y.J."/>
            <person name="Jeffries C.D."/>
            <person name="Chain P."/>
            <person name="Meincke L."/>
            <person name="Sims D."/>
            <person name="Brettin T."/>
            <person name="Detter J.C."/>
            <person name="Goker M."/>
            <person name="Bristow J."/>
            <person name="Eisen J.A."/>
            <person name="Markowitz V."/>
            <person name="Hugenholtz P."/>
            <person name="Kyrpides N.C."/>
            <person name="Klenk H.P."/>
            <person name="Han C."/>
        </authorList>
    </citation>
    <scope>NUCLEOTIDE SEQUENCE [LARGE SCALE GENOMIC DNA]</scope>
    <source>
        <strain evidence="3">ATCC 25559 / DSM 2243 / CCUG 17323 / JCM 9979 / KCTC 3265 / NCTC 11813 / VPI 0255 / 1899 B</strain>
    </source>
</reference>
<dbReference type="STRING" id="479437.Elen_2646"/>
<keyword evidence="1" id="KW-0472">Membrane</keyword>
<dbReference type="PaxDb" id="479437-Elen_2646"/>
<dbReference type="RefSeq" id="WP_015761319.1">
    <property type="nucleotide sequence ID" value="NC_013204.1"/>
</dbReference>